<protein>
    <submittedName>
        <fullName evidence="2">17216_t:CDS:1</fullName>
    </submittedName>
</protein>
<dbReference type="Pfam" id="PF08238">
    <property type="entry name" value="Sel1"/>
    <property type="match status" value="2"/>
</dbReference>
<dbReference type="GO" id="GO:0005524">
    <property type="term" value="F:ATP binding"/>
    <property type="evidence" value="ECO:0007669"/>
    <property type="project" value="InterPro"/>
</dbReference>
<name>A0A9N9NAC5_9GLOM</name>
<dbReference type="EMBL" id="CAJVPV010021087">
    <property type="protein sequence ID" value="CAG8716822.1"/>
    <property type="molecule type" value="Genomic_DNA"/>
</dbReference>
<evidence type="ECO:0000259" key="1">
    <source>
        <dbReference type="PROSITE" id="PS50011"/>
    </source>
</evidence>
<dbReference type="AlphaFoldDB" id="A0A9N9NAC5"/>
<dbReference type="InterPro" id="IPR006597">
    <property type="entry name" value="Sel1-like"/>
</dbReference>
<dbReference type="GO" id="GO:0004674">
    <property type="term" value="F:protein serine/threonine kinase activity"/>
    <property type="evidence" value="ECO:0007669"/>
    <property type="project" value="TreeGrafter"/>
</dbReference>
<dbReference type="Gene3D" id="1.10.510.10">
    <property type="entry name" value="Transferase(Phosphotransferase) domain 1"/>
    <property type="match status" value="1"/>
</dbReference>
<proteinExistence type="predicted"/>
<dbReference type="CDD" id="cd21037">
    <property type="entry name" value="MLKL_NTD"/>
    <property type="match status" value="1"/>
</dbReference>
<sequence>MSESSNDVRTVTSIPNIKIGVQDVYRSATSVLPLASILSKSTSIVTDSIAPFIPLIADISIIVQEIVNLYQVAEHNKRICGALLSRATAAETAVRDLQIRRLENESLFRSKEYYKNFQKLLVTIGNIKRFIKEVSQIKGLRRFLMANSIEQGFKDITEEFDGLMRVLNFSMAVQNSVQMEEDRKVLEHDVAEMNKYLDEIEGGIADQVSGINAKLDDITQWNIAWQNKLLSNNEEILTAATIPISEIHDPSDPVKRGAKVYKKIRKGEEVAIKERVSALEEKEHLNDILSQVTILKKLKESQYIVRFYGFVKDNDVMYMVMEWCENGNLQEFYKRSLTWHQKSQIAVDISRGLTFLHTVSILHHDIRSENILITQHQQAKIANFSLSRHVTDQTKNVGPTMNTIRWMAPEKLRDHVDNPYTVKCEIYSNSFGMLLWEIAEEKLPFQEYNDIIQIYNLVVKQRIRPTFSLGVPLEWSRIAHQAMQDNPNARPLLKDIFMTLNGIHQIYQPKKSPSQSPTIPPTVDDLPDDDDLSIDMTDFEICTMSVREAIAEHKKKDGDKLKAWKAFSQHAEFGDMLARYWKGYYLYYDLCPIEDPSDQNSRKERLRQAVEFFKEAAGTGLAGLHFAVDAQLRYGHCLWSGEGVKKDIKESIKYFTWAAENGNYTALYNIGNIYYNGIGAPKDEEKGIRYLRLAALSGQPKALAMCKAKGITL</sequence>
<feature type="non-terminal residue" evidence="2">
    <location>
        <position position="1"/>
    </location>
</feature>
<evidence type="ECO:0000313" key="2">
    <source>
        <dbReference type="EMBL" id="CAG8716822.1"/>
    </source>
</evidence>
<dbReference type="PROSITE" id="PS50011">
    <property type="entry name" value="PROTEIN_KINASE_DOM"/>
    <property type="match status" value="1"/>
</dbReference>
<reference evidence="2" key="1">
    <citation type="submission" date="2021-06" db="EMBL/GenBank/DDBJ databases">
        <authorList>
            <person name="Kallberg Y."/>
            <person name="Tangrot J."/>
            <person name="Rosling A."/>
        </authorList>
    </citation>
    <scope>NUCLEOTIDE SEQUENCE</scope>
    <source>
        <strain evidence="2">CL551</strain>
    </source>
</reference>
<dbReference type="InterPro" id="IPR059179">
    <property type="entry name" value="MLKL-like_MCAfunc"/>
</dbReference>
<dbReference type="SMART" id="SM00671">
    <property type="entry name" value="SEL1"/>
    <property type="match status" value="2"/>
</dbReference>
<dbReference type="InterPro" id="IPR051681">
    <property type="entry name" value="Ser/Thr_Kinases-Pseudokinases"/>
</dbReference>
<dbReference type="InterPro" id="IPR008266">
    <property type="entry name" value="Tyr_kinase_AS"/>
</dbReference>
<gene>
    <name evidence="2" type="ORF">AMORRO_LOCUS13061</name>
</gene>
<dbReference type="SUPFAM" id="SSF56112">
    <property type="entry name" value="Protein kinase-like (PK-like)"/>
    <property type="match status" value="1"/>
</dbReference>
<dbReference type="InterPro" id="IPR000719">
    <property type="entry name" value="Prot_kinase_dom"/>
</dbReference>
<dbReference type="GO" id="GO:0007166">
    <property type="term" value="P:cell surface receptor signaling pathway"/>
    <property type="evidence" value="ECO:0007669"/>
    <property type="project" value="InterPro"/>
</dbReference>
<dbReference type="InterPro" id="IPR001245">
    <property type="entry name" value="Ser-Thr/Tyr_kinase_cat_dom"/>
</dbReference>
<feature type="domain" description="Protein kinase" evidence="1">
    <location>
        <begin position="230"/>
        <end position="507"/>
    </location>
</feature>
<dbReference type="OrthoDB" id="2384430at2759"/>
<keyword evidence="3" id="KW-1185">Reference proteome</keyword>
<dbReference type="Proteomes" id="UP000789342">
    <property type="component" value="Unassembled WGS sequence"/>
</dbReference>
<accession>A0A9N9NAC5</accession>
<dbReference type="InterPro" id="IPR036537">
    <property type="entry name" value="Adaptor_Cbl_N_dom_sf"/>
</dbReference>
<dbReference type="PANTHER" id="PTHR44329">
    <property type="entry name" value="SERINE/THREONINE-PROTEIN KINASE TNNI3K-RELATED"/>
    <property type="match status" value="1"/>
</dbReference>
<evidence type="ECO:0000313" key="3">
    <source>
        <dbReference type="Proteomes" id="UP000789342"/>
    </source>
</evidence>
<dbReference type="Gene3D" id="1.20.930.20">
    <property type="entry name" value="Adaptor protein Cbl, N-terminal domain"/>
    <property type="match status" value="1"/>
</dbReference>
<dbReference type="SUPFAM" id="SSF81901">
    <property type="entry name" value="HCP-like"/>
    <property type="match status" value="1"/>
</dbReference>
<organism evidence="2 3">
    <name type="scientific">Acaulospora morrowiae</name>
    <dbReference type="NCBI Taxonomy" id="94023"/>
    <lineage>
        <taxon>Eukaryota</taxon>
        <taxon>Fungi</taxon>
        <taxon>Fungi incertae sedis</taxon>
        <taxon>Mucoromycota</taxon>
        <taxon>Glomeromycotina</taxon>
        <taxon>Glomeromycetes</taxon>
        <taxon>Diversisporales</taxon>
        <taxon>Acaulosporaceae</taxon>
        <taxon>Acaulospora</taxon>
    </lineage>
</organism>
<comment type="caution">
    <text evidence="2">The sequence shown here is derived from an EMBL/GenBank/DDBJ whole genome shotgun (WGS) entry which is preliminary data.</text>
</comment>
<dbReference type="PROSITE" id="PS00109">
    <property type="entry name" value="PROTEIN_KINASE_TYR"/>
    <property type="match status" value="1"/>
</dbReference>
<dbReference type="Pfam" id="PF07714">
    <property type="entry name" value="PK_Tyr_Ser-Thr"/>
    <property type="match status" value="1"/>
</dbReference>
<dbReference type="Gene3D" id="1.25.40.10">
    <property type="entry name" value="Tetratricopeptide repeat domain"/>
    <property type="match status" value="1"/>
</dbReference>
<dbReference type="InterPro" id="IPR011990">
    <property type="entry name" value="TPR-like_helical_dom_sf"/>
</dbReference>
<dbReference type="InterPro" id="IPR011009">
    <property type="entry name" value="Kinase-like_dom_sf"/>
</dbReference>